<gene>
    <name evidence="9" type="ORF">CCUG63697_02278</name>
</gene>
<dbReference type="InterPro" id="IPR017972">
    <property type="entry name" value="Cyt_P450_CS"/>
</dbReference>
<evidence type="ECO:0000313" key="9">
    <source>
        <dbReference type="EMBL" id="TDZ50769.1"/>
    </source>
</evidence>
<dbReference type="InterPro" id="IPR036396">
    <property type="entry name" value="Cyt_P450_sf"/>
</dbReference>
<evidence type="ECO:0000256" key="8">
    <source>
        <dbReference type="RuleBase" id="RU000461"/>
    </source>
</evidence>
<dbReference type="GO" id="GO:0008395">
    <property type="term" value="F:steroid hydroxylase activity"/>
    <property type="evidence" value="ECO:0007669"/>
    <property type="project" value="TreeGrafter"/>
</dbReference>
<dbReference type="SUPFAM" id="SSF48264">
    <property type="entry name" value="Cytochrome P450"/>
    <property type="match status" value="1"/>
</dbReference>
<reference evidence="9 10" key="1">
    <citation type="journal article" date="2019" name="Sci. Rep.">
        <title>Extended insight into the Mycobacterium chelonae-abscessus complex through whole genome sequencing of Mycobacterium salmoniphilum outbreak and Mycobacterium salmoniphilum-like strains.</title>
        <authorList>
            <person name="Behra P.R.K."/>
            <person name="Das S."/>
            <person name="Pettersson B.M.F."/>
            <person name="Shirreff L."/>
            <person name="DuCote T."/>
            <person name="Jacobsson K.G."/>
            <person name="Ennis D.G."/>
            <person name="Kirsebom L.A."/>
        </authorList>
    </citation>
    <scope>NUCLEOTIDE SEQUENCE [LARGE SCALE GENOMIC DNA]</scope>
    <source>
        <strain evidence="9 10">CCUG 63697</strain>
    </source>
</reference>
<accession>A0A4R8R8L3</accession>
<evidence type="ECO:0000256" key="4">
    <source>
        <dbReference type="ARBA" id="ARBA00022723"/>
    </source>
</evidence>
<dbReference type="CDD" id="cd20625">
    <property type="entry name" value="CYP164-like"/>
    <property type="match status" value="1"/>
</dbReference>
<keyword evidence="5 8" id="KW-0560">Oxidoreductase</keyword>
<sequence>MRSGIRLRWLAMHGVPRAYLSARARSGDPLARILMGRGRWGDSYPHLEVIRRRGRLVRTRFVAMTVDHEISRMVMRDNRFGAATRTNLALPGPLSALIRRTDPGLPNPVEPPAMVQVDPPQHAQYRRLVAQSFTPRAVDRLSERISQVTGELLDRLDANPQPDLIADYAELLPIAIIAELLGVPADSYPQFLEWGHRGTALLDVGIGWPLYRDALEGLRELDLYLREHFDRLRRTEPGDTPFHRLAASGDMAYRELAANASLLLGAGFETTVNLIGNGIALLREHPEQLQLLRDDPGLWPAAVEEILRFRSPVQMTARIAMEDIEIDGICLAKGESVVALLGGANRDPRVFEHPDRFDITRPNAREHLAFGTGVHACIGAALARIEGGTALRGLFDRYPELVLTAVPEPRALVNLHGYARLSARLGPRAAATV</sequence>
<dbReference type="EC" id="1.14.-.-" evidence="9"/>
<dbReference type="GO" id="GO:0036199">
    <property type="term" value="F:cholest-4-en-3-one 26-monooxygenase activity"/>
    <property type="evidence" value="ECO:0007669"/>
    <property type="project" value="TreeGrafter"/>
</dbReference>
<dbReference type="EMBL" id="PECC01000027">
    <property type="protein sequence ID" value="TDZ50769.1"/>
    <property type="molecule type" value="Genomic_DNA"/>
</dbReference>
<dbReference type="PANTHER" id="PTHR46696">
    <property type="entry name" value="P450, PUTATIVE (EUROFUNG)-RELATED"/>
    <property type="match status" value="1"/>
</dbReference>
<evidence type="ECO:0000313" key="10">
    <source>
        <dbReference type="Proteomes" id="UP000295165"/>
    </source>
</evidence>
<comment type="caution">
    <text evidence="9">The sequence shown here is derived from an EMBL/GenBank/DDBJ whole genome shotgun (WGS) entry which is preliminary data.</text>
</comment>
<dbReference type="FunFam" id="1.10.630.10:FF:000018">
    <property type="entry name" value="Cytochrome P450 monooxygenase"/>
    <property type="match status" value="1"/>
</dbReference>
<dbReference type="Gene3D" id="1.10.630.10">
    <property type="entry name" value="Cytochrome P450"/>
    <property type="match status" value="1"/>
</dbReference>
<dbReference type="GO" id="GO:0020037">
    <property type="term" value="F:heme binding"/>
    <property type="evidence" value="ECO:0007669"/>
    <property type="project" value="InterPro"/>
</dbReference>
<dbReference type="InterPro" id="IPR002397">
    <property type="entry name" value="Cyt_P450_B"/>
</dbReference>
<dbReference type="Pfam" id="PF00067">
    <property type="entry name" value="p450"/>
    <property type="match status" value="1"/>
</dbReference>
<dbReference type="PRINTS" id="PR00385">
    <property type="entry name" value="P450"/>
</dbReference>
<organism evidence="9 10">
    <name type="scientific">Mycobacteroides franklinii</name>
    <dbReference type="NCBI Taxonomy" id="948102"/>
    <lineage>
        <taxon>Bacteria</taxon>
        <taxon>Bacillati</taxon>
        <taxon>Actinomycetota</taxon>
        <taxon>Actinomycetes</taxon>
        <taxon>Mycobacteriales</taxon>
        <taxon>Mycobacteriaceae</taxon>
        <taxon>Mycobacteroides</taxon>
    </lineage>
</organism>
<keyword evidence="6 8" id="KW-0408">Iron</keyword>
<evidence type="ECO:0000256" key="1">
    <source>
        <dbReference type="ARBA" id="ARBA00001971"/>
    </source>
</evidence>
<comment type="similarity">
    <text evidence="2 8">Belongs to the cytochrome P450 family.</text>
</comment>
<dbReference type="GO" id="GO:0006707">
    <property type="term" value="P:cholesterol catabolic process"/>
    <property type="evidence" value="ECO:0007669"/>
    <property type="project" value="TreeGrafter"/>
</dbReference>
<evidence type="ECO:0000256" key="6">
    <source>
        <dbReference type="ARBA" id="ARBA00023004"/>
    </source>
</evidence>
<keyword evidence="7 8" id="KW-0503">Monooxygenase</keyword>
<keyword evidence="3 8" id="KW-0349">Heme</keyword>
<dbReference type="PANTHER" id="PTHR46696:SF4">
    <property type="entry name" value="BIOTIN BIOSYNTHESIS CYTOCHROME P450"/>
    <property type="match status" value="1"/>
</dbReference>
<evidence type="ECO:0000256" key="2">
    <source>
        <dbReference type="ARBA" id="ARBA00010617"/>
    </source>
</evidence>
<name>A0A4R8R8L3_9MYCO</name>
<dbReference type="PROSITE" id="PS00086">
    <property type="entry name" value="CYTOCHROME_P450"/>
    <property type="match status" value="1"/>
</dbReference>
<dbReference type="PRINTS" id="PR00359">
    <property type="entry name" value="BP450"/>
</dbReference>
<dbReference type="RefSeq" id="WP_134049151.1">
    <property type="nucleotide sequence ID" value="NZ_PECB01000003.1"/>
</dbReference>
<comment type="cofactor">
    <cofactor evidence="1">
        <name>heme</name>
        <dbReference type="ChEBI" id="CHEBI:30413"/>
    </cofactor>
</comment>
<evidence type="ECO:0000256" key="5">
    <source>
        <dbReference type="ARBA" id="ARBA00023002"/>
    </source>
</evidence>
<dbReference type="GO" id="GO:0005506">
    <property type="term" value="F:iron ion binding"/>
    <property type="evidence" value="ECO:0007669"/>
    <property type="project" value="InterPro"/>
</dbReference>
<evidence type="ECO:0000256" key="7">
    <source>
        <dbReference type="ARBA" id="ARBA00023033"/>
    </source>
</evidence>
<dbReference type="Proteomes" id="UP000295165">
    <property type="component" value="Unassembled WGS sequence"/>
</dbReference>
<dbReference type="InterPro" id="IPR001128">
    <property type="entry name" value="Cyt_P450"/>
</dbReference>
<dbReference type="AlphaFoldDB" id="A0A4R8R8L3"/>
<keyword evidence="10" id="KW-1185">Reference proteome</keyword>
<evidence type="ECO:0000256" key="3">
    <source>
        <dbReference type="ARBA" id="ARBA00022617"/>
    </source>
</evidence>
<proteinExistence type="inferred from homology"/>
<protein>
    <submittedName>
        <fullName evidence="9">Cytochrome P450 107B1</fullName>
        <ecNumber evidence="9">1.14.-.-</ecNumber>
    </submittedName>
</protein>
<keyword evidence="4 8" id="KW-0479">Metal-binding</keyword>